<dbReference type="GO" id="GO:1901135">
    <property type="term" value="P:carbohydrate derivative metabolic process"/>
    <property type="evidence" value="ECO:0007669"/>
    <property type="project" value="InterPro"/>
</dbReference>
<evidence type="ECO:0000313" key="3">
    <source>
        <dbReference type="EMBL" id="RUT33485.1"/>
    </source>
</evidence>
<evidence type="ECO:0000259" key="2">
    <source>
        <dbReference type="PROSITE" id="PS51464"/>
    </source>
</evidence>
<dbReference type="GO" id="GO:0097367">
    <property type="term" value="F:carbohydrate derivative binding"/>
    <property type="evidence" value="ECO:0007669"/>
    <property type="project" value="InterPro"/>
</dbReference>
<dbReference type="PROSITE" id="PS51464">
    <property type="entry name" value="SIS"/>
    <property type="match status" value="1"/>
</dbReference>
<comment type="similarity">
    <text evidence="1">Belongs to the SIS family. PHI subfamily.</text>
</comment>
<protein>
    <submittedName>
        <fullName evidence="3">6-phospho-3-hexuloisomerase</fullName>
    </submittedName>
</protein>
<reference evidence="3 4" key="1">
    <citation type="submission" date="2018-12" db="EMBL/GenBank/DDBJ databases">
        <authorList>
            <person name="Sun L."/>
            <person name="Chen Z."/>
        </authorList>
    </citation>
    <scope>NUCLEOTIDE SEQUENCE [LARGE SCALE GENOMIC DNA]</scope>
    <source>
        <strain evidence="3 4">3-5-3</strain>
    </source>
</reference>
<evidence type="ECO:0000313" key="4">
    <source>
        <dbReference type="Proteomes" id="UP000272464"/>
    </source>
</evidence>
<dbReference type="NCBIfam" id="TIGR03127">
    <property type="entry name" value="RuMP_HxlB"/>
    <property type="match status" value="1"/>
</dbReference>
<dbReference type="CDD" id="cd05005">
    <property type="entry name" value="SIS_PHI"/>
    <property type="match status" value="1"/>
</dbReference>
<dbReference type="PANTHER" id="PTHR43443">
    <property type="entry name" value="3-HEXULOSE-6-PHOSPHATE ISOMERASE"/>
    <property type="match status" value="1"/>
</dbReference>
<comment type="caution">
    <text evidence="3">The sequence shown here is derived from an EMBL/GenBank/DDBJ whole genome shotgun (WGS) entry which is preliminary data.</text>
</comment>
<evidence type="ECO:0000256" key="1">
    <source>
        <dbReference type="ARBA" id="ARBA00009235"/>
    </source>
</evidence>
<dbReference type="GO" id="GO:0016853">
    <property type="term" value="F:isomerase activity"/>
    <property type="evidence" value="ECO:0007669"/>
    <property type="project" value="UniProtKB-KW"/>
</dbReference>
<feature type="domain" description="SIS" evidence="2">
    <location>
        <begin position="29"/>
        <end position="172"/>
    </location>
</feature>
<organism evidence="3 4">
    <name type="scientific">Paenibacillus zeisoli</name>
    <dbReference type="NCBI Taxonomy" id="2496267"/>
    <lineage>
        <taxon>Bacteria</taxon>
        <taxon>Bacillati</taxon>
        <taxon>Bacillota</taxon>
        <taxon>Bacilli</taxon>
        <taxon>Bacillales</taxon>
        <taxon>Paenibacillaceae</taxon>
        <taxon>Paenibacillus</taxon>
    </lineage>
</organism>
<dbReference type="EMBL" id="RZNX01000002">
    <property type="protein sequence ID" value="RUT33485.1"/>
    <property type="molecule type" value="Genomic_DNA"/>
</dbReference>
<dbReference type="InterPro" id="IPR046348">
    <property type="entry name" value="SIS_dom_sf"/>
</dbReference>
<keyword evidence="3" id="KW-0413">Isomerase</keyword>
<keyword evidence="4" id="KW-1185">Reference proteome</keyword>
<sequence length="185" mass="19581">MTIVNYADKIIRELEQAADHLPAAETESLAKRILAGGSVFVAGAGRSGLMTRAFAMRLMHMGIPAYVVGETSTPGLEEGDTLLIGSGSGETKSLLPMAEKAKSLGGTLVAITINPESTLGVLSDITVKLPGVVKDKADGTSQSIQPMGSLFEQMLLIFFDALILRLMEMKGQSSGRMFGRHANLE</sequence>
<dbReference type="Proteomes" id="UP000272464">
    <property type="component" value="Unassembled WGS sequence"/>
</dbReference>
<dbReference type="InterPro" id="IPR001347">
    <property type="entry name" value="SIS_dom"/>
</dbReference>
<dbReference type="Pfam" id="PF01380">
    <property type="entry name" value="SIS"/>
    <property type="match status" value="1"/>
</dbReference>
<dbReference type="InterPro" id="IPR017552">
    <property type="entry name" value="PHI/rmpB"/>
</dbReference>
<accession>A0A3S1B9Q0</accession>
<name>A0A3S1B9Q0_9BACL</name>
<dbReference type="AlphaFoldDB" id="A0A3S1B9Q0"/>
<proteinExistence type="inferred from homology"/>
<dbReference type="SUPFAM" id="SSF53697">
    <property type="entry name" value="SIS domain"/>
    <property type="match status" value="1"/>
</dbReference>
<dbReference type="Gene3D" id="3.40.50.10490">
    <property type="entry name" value="Glucose-6-phosphate isomerase like protein, domain 1"/>
    <property type="match status" value="1"/>
</dbReference>
<gene>
    <name evidence="3" type="primary">hxlB</name>
    <name evidence="3" type="ORF">EJP77_07500</name>
</gene>
<dbReference type="PANTHER" id="PTHR43443:SF1">
    <property type="entry name" value="3-HEXULOSE-6-PHOSPHATE ISOMERASE"/>
    <property type="match status" value="1"/>
</dbReference>
<dbReference type="OrthoDB" id="9797832at2"/>
<dbReference type="RefSeq" id="WP_127198599.1">
    <property type="nucleotide sequence ID" value="NZ_RZNX01000002.1"/>
</dbReference>